<sequence>MRKPSKEDICVYCRNHRLHCTYTLGGKRGPKPRFLNLRSPFKVNFYKPNIEEFRFFSLNFGTSHLYNNIITTPFIKFQSFYSNIEATPAYTIPSFRTTDAFIGQGIMSNNNPNTALINSYESATEEFQFCSLNHPYYDAIIAPSRTTEAFINNEPALNNQKYYFL</sequence>
<dbReference type="Proteomes" id="UP000789759">
    <property type="component" value="Unassembled WGS sequence"/>
</dbReference>
<comment type="caution">
    <text evidence="1">The sequence shown here is derived from an EMBL/GenBank/DDBJ whole genome shotgun (WGS) entry which is preliminary data.</text>
</comment>
<dbReference type="OrthoDB" id="2423024at2759"/>
<accession>A0A9N9F1G2</accession>
<gene>
    <name evidence="1" type="ORF">CPELLU_LOCUS2484</name>
</gene>
<evidence type="ECO:0000313" key="1">
    <source>
        <dbReference type="EMBL" id="CAG8501796.1"/>
    </source>
</evidence>
<dbReference type="EMBL" id="CAJVQA010001082">
    <property type="protein sequence ID" value="CAG8501796.1"/>
    <property type="molecule type" value="Genomic_DNA"/>
</dbReference>
<reference evidence="1" key="1">
    <citation type="submission" date="2021-06" db="EMBL/GenBank/DDBJ databases">
        <authorList>
            <person name="Kallberg Y."/>
            <person name="Tangrot J."/>
            <person name="Rosling A."/>
        </authorList>
    </citation>
    <scope>NUCLEOTIDE SEQUENCE</scope>
    <source>
        <strain evidence="1">FL966</strain>
    </source>
</reference>
<organism evidence="1 2">
    <name type="scientific">Cetraspora pellucida</name>
    <dbReference type="NCBI Taxonomy" id="1433469"/>
    <lineage>
        <taxon>Eukaryota</taxon>
        <taxon>Fungi</taxon>
        <taxon>Fungi incertae sedis</taxon>
        <taxon>Mucoromycota</taxon>
        <taxon>Glomeromycotina</taxon>
        <taxon>Glomeromycetes</taxon>
        <taxon>Diversisporales</taxon>
        <taxon>Gigasporaceae</taxon>
        <taxon>Cetraspora</taxon>
    </lineage>
</organism>
<protein>
    <submittedName>
        <fullName evidence="1">6593_t:CDS:1</fullName>
    </submittedName>
</protein>
<keyword evidence="2" id="KW-1185">Reference proteome</keyword>
<name>A0A9N9F1G2_9GLOM</name>
<evidence type="ECO:0000313" key="2">
    <source>
        <dbReference type="Proteomes" id="UP000789759"/>
    </source>
</evidence>
<proteinExistence type="predicted"/>
<dbReference type="AlphaFoldDB" id="A0A9N9F1G2"/>